<evidence type="ECO:0000256" key="2">
    <source>
        <dbReference type="SAM" id="SignalP"/>
    </source>
</evidence>
<gene>
    <name evidence="3" type="ORF">FB00_08640</name>
</gene>
<evidence type="ECO:0000256" key="1">
    <source>
        <dbReference type="SAM" id="MobiDB-lite"/>
    </source>
</evidence>
<name>A0A0H2L4T4_9MICO</name>
<feature type="region of interest" description="Disordered" evidence="1">
    <location>
        <begin position="514"/>
        <end position="542"/>
    </location>
</feature>
<dbReference type="AlphaFoldDB" id="A0A0H2L4T4"/>
<dbReference type="PATRIC" id="fig|264251.5.peg.1756"/>
<dbReference type="EMBL" id="JNBQ01000006">
    <property type="protein sequence ID" value="KLN35202.1"/>
    <property type="molecule type" value="Genomic_DNA"/>
</dbReference>
<evidence type="ECO:0000313" key="3">
    <source>
        <dbReference type="EMBL" id="KLN35202.1"/>
    </source>
</evidence>
<keyword evidence="4" id="KW-1185">Reference proteome</keyword>
<feature type="signal peptide" evidence="2">
    <location>
        <begin position="1"/>
        <end position="23"/>
    </location>
</feature>
<organism evidence="3 4">
    <name type="scientific">Cellulosimicrobium funkei</name>
    <dbReference type="NCBI Taxonomy" id="264251"/>
    <lineage>
        <taxon>Bacteria</taxon>
        <taxon>Bacillati</taxon>
        <taxon>Actinomycetota</taxon>
        <taxon>Actinomycetes</taxon>
        <taxon>Micrococcales</taxon>
        <taxon>Promicromonosporaceae</taxon>
        <taxon>Cellulosimicrobium</taxon>
    </lineage>
</organism>
<feature type="chain" id="PRO_5038331183" description="Cell wall-binding repeat-containing protein" evidence="2">
    <location>
        <begin position="24"/>
        <end position="542"/>
    </location>
</feature>
<proteinExistence type="predicted"/>
<evidence type="ECO:0008006" key="5">
    <source>
        <dbReference type="Google" id="ProtNLM"/>
    </source>
</evidence>
<keyword evidence="2" id="KW-0732">Signal</keyword>
<dbReference type="STRING" id="264251.FB00_08640"/>
<dbReference type="PROSITE" id="PS51257">
    <property type="entry name" value="PROKAR_LIPOPROTEIN"/>
    <property type="match status" value="1"/>
</dbReference>
<comment type="caution">
    <text evidence="3">The sequence shown here is derived from an EMBL/GenBank/DDBJ whole genome shotgun (WGS) entry which is preliminary data.</text>
</comment>
<dbReference type="RefSeq" id="WP_047232454.1">
    <property type="nucleotide sequence ID" value="NZ_JNBQ01000006.1"/>
</dbReference>
<dbReference type="Proteomes" id="UP000035265">
    <property type="component" value="Unassembled WGS sequence"/>
</dbReference>
<reference evidence="3 4" key="1">
    <citation type="submission" date="2014-05" db="EMBL/GenBank/DDBJ databases">
        <title>Cellulosimicrobium funkei U11 genome.</title>
        <authorList>
            <person name="Hu C."/>
            <person name="Gong Y."/>
            <person name="Wan W."/>
            <person name="Jiang M."/>
        </authorList>
    </citation>
    <scope>NUCLEOTIDE SEQUENCE [LARGE SCALE GENOMIC DNA]</scope>
    <source>
        <strain evidence="3 4">U11</strain>
    </source>
</reference>
<protein>
    <recommendedName>
        <fullName evidence="5">Cell wall-binding repeat-containing protein</fullName>
    </recommendedName>
</protein>
<accession>A0A0H2L4T4</accession>
<evidence type="ECO:0000313" key="4">
    <source>
        <dbReference type="Proteomes" id="UP000035265"/>
    </source>
</evidence>
<sequence length="542" mass="54591">MNSRKVRFVPLALPVVLSLGAAAALGGCAAETAKADGPSSGETGLVARAAEPSDGVLVLDSTDPAELALTSSQAFFTSAPVVVLAVADDESARATAAAAAVELAAPVLLVGGAISDGGLRTELARLGTVAVVEVGEADAPPGQEDTGETPERATLGDVEGVERVLLDVGALGDDGALDPHDLDDVRGALPERGEPETLTEVLALTEPGGLDAPGGPQAAAIATARAAGAVPLEVPRGDPRSSAEVVDAIAAAKALAVVGIGESFGSAEDLAWRLRTAEAGDLLPSGSQLVLADGVRYVAVEADAVTPGLEAVGEWAVTDAVTRAQDAAASYAEAVPEETVVPVLEVPATRASSNPGEDRDYSTEIPAEELLPLVDAAAEAGVMVVLRLEPGRASFDEQVTEYADVLARPTVGVALDVDARRVGDGSPTGTVDAAELGAAIDAVGEVVRTQGLPQKLVVLQRSDKDAIRGASDLDLGSGEAAVVLQPTSGDSYGARVRDWGLLLDGLPQGVVGGWTTGSSDPARDVEGVLSLDPSPRYVAPSR</sequence>